<organism evidence="2 3">
    <name type="scientific">Micromonospora auratinigra</name>
    <dbReference type="NCBI Taxonomy" id="261654"/>
    <lineage>
        <taxon>Bacteria</taxon>
        <taxon>Bacillati</taxon>
        <taxon>Actinomycetota</taxon>
        <taxon>Actinomycetes</taxon>
        <taxon>Micromonosporales</taxon>
        <taxon>Micromonosporaceae</taxon>
        <taxon>Micromonospora</taxon>
    </lineage>
</organism>
<dbReference type="RefSeq" id="WP_091667601.1">
    <property type="nucleotide sequence ID" value="NZ_LT594323.1"/>
</dbReference>
<reference evidence="3" key="1">
    <citation type="submission" date="2016-06" db="EMBL/GenBank/DDBJ databases">
        <authorList>
            <person name="Varghese N."/>
            <person name="Submissions Spin"/>
        </authorList>
    </citation>
    <scope>NUCLEOTIDE SEQUENCE [LARGE SCALE GENOMIC DNA]</scope>
    <source>
        <strain evidence="3">DSM 44815</strain>
    </source>
</reference>
<feature type="transmembrane region" description="Helical" evidence="1">
    <location>
        <begin position="6"/>
        <end position="26"/>
    </location>
</feature>
<keyword evidence="1" id="KW-0812">Transmembrane</keyword>
<name>A0A1A9A177_9ACTN</name>
<dbReference type="EMBL" id="LT594323">
    <property type="protein sequence ID" value="SBT49837.1"/>
    <property type="molecule type" value="Genomic_DNA"/>
</dbReference>
<proteinExistence type="predicted"/>
<evidence type="ECO:0000256" key="1">
    <source>
        <dbReference type="SAM" id="Phobius"/>
    </source>
</evidence>
<keyword evidence="1" id="KW-1133">Transmembrane helix</keyword>
<protein>
    <submittedName>
        <fullName evidence="2">Uncharacterized protein</fullName>
    </submittedName>
</protein>
<sequence>MLVLVTTVILYVFGFVFLYGVIRLGVRHGLEDAEAHRPEVLRRAQLVSAQDRDFARENAFLTHDN</sequence>
<accession>A0A1A9A177</accession>
<gene>
    <name evidence="2" type="ORF">GA0070611_4565</name>
</gene>
<dbReference type="PATRIC" id="fig|261654.4.peg.4631"/>
<dbReference type="STRING" id="261654.GA0070611_4565"/>
<dbReference type="OrthoDB" id="3403670at2"/>
<evidence type="ECO:0000313" key="3">
    <source>
        <dbReference type="Proteomes" id="UP000199385"/>
    </source>
</evidence>
<keyword evidence="3" id="KW-1185">Reference proteome</keyword>
<dbReference type="AlphaFoldDB" id="A0A1A9A177"/>
<dbReference type="Proteomes" id="UP000199385">
    <property type="component" value="Chromosome I"/>
</dbReference>
<evidence type="ECO:0000313" key="2">
    <source>
        <dbReference type="EMBL" id="SBT49837.1"/>
    </source>
</evidence>
<keyword evidence="1" id="KW-0472">Membrane</keyword>